<dbReference type="AlphaFoldDB" id="A0AAE1MYM8"/>
<dbReference type="EMBL" id="JAWXYG010000002">
    <property type="protein sequence ID" value="KAK4279631.1"/>
    <property type="molecule type" value="Genomic_DNA"/>
</dbReference>
<keyword evidence="2" id="KW-1185">Reference proteome</keyword>
<protein>
    <submittedName>
        <fullName evidence="1">Uncharacterized protein</fullName>
    </submittedName>
</protein>
<name>A0AAE1MYM8_9FABA</name>
<proteinExistence type="predicted"/>
<organism evidence="1 2">
    <name type="scientific">Acacia crassicarpa</name>
    <name type="common">northern wattle</name>
    <dbReference type="NCBI Taxonomy" id="499986"/>
    <lineage>
        <taxon>Eukaryota</taxon>
        <taxon>Viridiplantae</taxon>
        <taxon>Streptophyta</taxon>
        <taxon>Embryophyta</taxon>
        <taxon>Tracheophyta</taxon>
        <taxon>Spermatophyta</taxon>
        <taxon>Magnoliopsida</taxon>
        <taxon>eudicotyledons</taxon>
        <taxon>Gunneridae</taxon>
        <taxon>Pentapetalae</taxon>
        <taxon>rosids</taxon>
        <taxon>fabids</taxon>
        <taxon>Fabales</taxon>
        <taxon>Fabaceae</taxon>
        <taxon>Caesalpinioideae</taxon>
        <taxon>mimosoid clade</taxon>
        <taxon>Acacieae</taxon>
        <taxon>Acacia</taxon>
    </lineage>
</organism>
<gene>
    <name evidence="1" type="ORF">QN277_011378</name>
</gene>
<comment type="caution">
    <text evidence="1">The sequence shown here is derived from an EMBL/GenBank/DDBJ whole genome shotgun (WGS) entry which is preliminary data.</text>
</comment>
<evidence type="ECO:0000313" key="2">
    <source>
        <dbReference type="Proteomes" id="UP001293593"/>
    </source>
</evidence>
<reference evidence="1" key="1">
    <citation type="submission" date="2023-10" db="EMBL/GenBank/DDBJ databases">
        <title>Chromosome-level genome of the transformable northern wattle, Acacia crassicarpa.</title>
        <authorList>
            <person name="Massaro I."/>
            <person name="Sinha N.R."/>
            <person name="Poethig S."/>
            <person name="Leichty A.R."/>
        </authorList>
    </citation>
    <scope>NUCLEOTIDE SEQUENCE</scope>
    <source>
        <strain evidence="1">Acra3RX</strain>
        <tissue evidence="1">Leaf</tissue>
    </source>
</reference>
<sequence>MNRESVAYQSFSPSEFEARGVRKVTTGITGLWQPSVHSDVAF</sequence>
<dbReference type="Proteomes" id="UP001293593">
    <property type="component" value="Unassembled WGS sequence"/>
</dbReference>
<accession>A0AAE1MYM8</accession>
<evidence type="ECO:0000313" key="1">
    <source>
        <dbReference type="EMBL" id="KAK4279631.1"/>
    </source>
</evidence>